<dbReference type="Gene3D" id="3.90.1590.10">
    <property type="entry name" value="glutathione-dependent formaldehyde- activating enzyme (gfa)"/>
    <property type="match status" value="1"/>
</dbReference>
<proteinExistence type="inferred from homology"/>
<dbReference type="OrthoDB" id="406544at2759"/>
<dbReference type="EMBL" id="KZ805332">
    <property type="protein sequence ID" value="PVI03375.1"/>
    <property type="molecule type" value="Genomic_DNA"/>
</dbReference>
<evidence type="ECO:0000256" key="3">
    <source>
        <dbReference type="ARBA" id="ARBA00022833"/>
    </source>
</evidence>
<comment type="similarity">
    <text evidence="1">Belongs to the Gfa family.</text>
</comment>
<dbReference type="PANTHER" id="PTHR33337">
    <property type="entry name" value="GFA DOMAIN-CONTAINING PROTEIN"/>
    <property type="match status" value="1"/>
</dbReference>
<keyword evidence="4" id="KW-0456">Lyase</keyword>
<keyword evidence="2" id="KW-0479">Metal-binding</keyword>
<dbReference type="Proteomes" id="UP000244855">
    <property type="component" value="Unassembled WGS sequence"/>
</dbReference>
<organism evidence="6 7">
    <name type="scientific">Periconia macrospinosa</name>
    <dbReference type="NCBI Taxonomy" id="97972"/>
    <lineage>
        <taxon>Eukaryota</taxon>
        <taxon>Fungi</taxon>
        <taxon>Dikarya</taxon>
        <taxon>Ascomycota</taxon>
        <taxon>Pezizomycotina</taxon>
        <taxon>Dothideomycetes</taxon>
        <taxon>Pleosporomycetidae</taxon>
        <taxon>Pleosporales</taxon>
        <taxon>Massarineae</taxon>
        <taxon>Periconiaceae</taxon>
        <taxon>Periconia</taxon>
    </lineage>
</organism>
<sequence length="189" mass="21213">MASPPPPTTPVPADFTPLTGHCDCKAITYTIKAPALVVHCCHCTWCQRESGSVFALNYQVESYNFTITSPTKPTLIRTPSPSGDGQIFGRCPSCGIALYTHYDVNKMRVFVKVGTMDDASRAKVRPDVHIYTSTKVEWMDLKSEVERGVPCFEEYYKTKDVWRKESLERVEALKAWVEKGGKVGDWVVE</sequence>
<evidence type="ECO:0000259" key="5">
    <source>
        <dbReference type="PROSITE" id="PS51891"/>
    </source>
</evidence>
<dbReference type="GO" id="GO:0046872">
    <property type="term" value="F:metal ion binding"/>
    <property type="evidence" value="ECO:0007669"/>
    <property type="project" value="UniProtKB-KW"/>
</dbReference>
<name>A0A2V1E1Q3_9PLEO</name>
<dbReference type="PROSITE" id="PS51891">
    <property type="entry name" value="CENP_V_GFA"/>
    <property type="match status" value="1"/>
</dbReference>
<dbReference type="STRING" id="97972.A0A2V1E1Q3"/>
<feature type="domain" description="CENP-V/GFA" evidence="5">
    <location>
        <begin position="18"/>
        <end position="140"/>
    </location>
</feature>
<evidence type="ECO:0000313" key="6">
    <source>
        <dbReference type="EMBL" id="PVI03375.1"/>
    </source>
</evidence>
<dbReference type="InterPro" id="IPR006913">
    <property type="entry name" value="CENP-V/GFA"/>
</dbReference>
<evidence type="ECO:0000256" key="4">
    <source>
        <dbReference type="ARBA" id="ARBA00023239"/>
    </source>
</evidence>
<gene>
    <name evidence="6" type="ORF">DM02DRAFT_520907</name>
</gene>
<dbReference type="GO" id="GO:0016846">
    <property type="term" value="F:carbon-sulfur lyase activity"/>
    <property type="evidence" value="ECO:0007669"/>
    <property type="project" value="InterPro"/>
</dbReference>
<reference evidence="6 7" key="1">
    <citation type="journal article" date="2018" name="Sci. Rep.">
        <title>Comparative genomics provides insights into the lifestyle and reveals functional heterogeneity of dark septate endophytic fungi.</title>
        <authorList>
            <person name="Knapp D.G."/>
            <person name="Nemeth J.B."/>
            <person name="Barry K."/>
            <person name="Hainaut M."/>
            <person name="Henrissat B."/>
            <person name="Johnson J."/>
            <person name="Kuo A."/>
            <person name="Lim J.H.P."/>
            <person name="Lipzen A."/>
            <person name="Nolan M."/>
            <person name="Ohm R.A."/>
            <person name="Tamas L."/>
            <person name="Grigoriev I.V."/>
            <person name="Spatafora J.W."/>
            <person name="Nagy L.G."/>
            <person name="Kovacs G.M."/>
        </authorList>
    </citation>
    <scope>NUCLEOTIDE SEQUENCE [LARGE SCALE GENOMIC DNA]</scope>
    <source>
        <strain evidence="6 7">DSE2036</strain>
    </source>
</reference>
<evidence type="ECO:0000313" key="7">
    <source>
        <dbReference type="Proteomes" id="UP000244855"/>
    </source>
</evidence>
<dbReference type="PANTHER" id="PTHR33337:SF33">
    <property type="entry name" value="CENP-V_GFA DOMAIN-CONTAINING PROTEIN"/>
    <property type="match status" value="1"/>
</dbReference>
<protein>
    <recommendedName>
        <fullName evidence="5">CENP-V/GFA domain-containing protein</fullName>
    </recommendedName>
</protein>
<accession>A0A2V1E1Q3</accession>
<evidence type="ECO:0000256" key="1">
    <source>
        <dbReference type="ARBA" id="ARBA00005495"/>
    </source>
</evidence>
<dbReference type="AlphaFoldDB" id="A0A2V1E1Q3"/>
<dbReference type="InterPro" id="IPR011057">
    <property type="entry name" value="Mss4-like_sf"/>
</dbReference>
<keyword evidence="3" id="KW-0862">Zinc</keyword>
<dbReference type="Pfam" id="PF04828">
    <property type="entry name" value="GFA"/>
    <property type="match status" value="1"/>
</dbReference>
<dbReference type="SUPFAM" id="SSF51316">
    <property type="entry name" value="Mss4-like"/>
    <property type="match status" value="1"/>
</dbReference>
<evidence type="ECO:0000256" key="2">
    <source>
        <dbReference type="ARBA" id="ARBA00022723"/>
    </source>
</evidence>
<keyword evidence="7" id="KW-1185">Reference proteome</keyword>